<dbReference type="InterPro" id="IPR014284">
    <property type="entry name" value="RNA_pol_sigma-70_dom"/>
</dbReference>
<keyword evidence="3" id="KW-0731">Sigma factor</keyword>
<dbReference type="InterPro" id="IPR036388">
    <property type="entry name" value="WH-like_DNA-bd_sf"/>
</dbReference>
<evidence type="ECO:0000256" key="4">
    <source>
        <dbReference type="ARBA" id="ARBA00023163"/>
    </source>
</evidence>
<name>A0ABP8LTD1_9BACT</name>
<gene>
    <name evidence="8" type="ORF">GCM10023091_10460</name>
</gene>
<proteinExistence type="inferred from homology"/>
<dbReference type="Proteomes" id="UP001501508">
    <property type="component" value="Unassembled WGS sequence"/>
</dbReference>
<dbReference type="SUPFAM" id="SSF88946">
    <property type="entry name" value="Sigma2 domain of RNA polymerase sigma factors"/>
    <property type="match status" value="1"/>
</dbReference>
<dbReference type="InterPro" id="IPR013325">
    <property type="entry name" value="RNA_pol_sigma_r2"/>
</dbReference>
<reference evidence="9" key="1">
    <citation type="journal article" date="2019" name="Int. J. Syst. Evol. Microbiol.">
        <title>The Global Catalogue of Microorganisms (GCM) 10K type strain sequencing project: providing services to taxonomists for standard genome sequencing and annotation.</title>
        <authorList>
            <consortium name="The Broad Institute Genomics Platform"/>
            <consortium name="The Broad Institute Genome Sequencing Center for Infectious Disease"/>
            <person name="Wu L."/>
            <person name="Ma J."/>
        </authorList>
    </citation>
    <scope>NUCLEOTIDE SEQUENCE [LARGE SCALE GENOMIC DNA]</scope>
    <source>
        <strain evidence="9">JCM 31920</strain>
    </source>
</reference>
<dbReference type="Gene3D" id="1.10.10.10">
    <property type="entry name" value="Winged helix-like DNA-binding domain superfamily/Winged helix DNA-binding domain"/>
    <property type="match status" value="1"/>
</dbReference>
<dbReference type="InterPro" id="IPR007627">
    <property type="entry name" value="RNA_pol_sigma70_r2"/>
</dbReference>
<keyword evidence="9" id="KW-1185">Reference proteome</keyword>
<dbReference type="RefSeq" id="WP_345027023.1">
    <property type="nucleotide sequence ID" value="NZ_BAABEY010000011.1"/>
</dbReference>
<dbReference type="NCBIfam" id="TIGR02937">
    <property type="entry name" value="sigma70-ECF"/>
    <property type="match status" value="1"/>
</dbReference>
<feature type="region of interest" description="Disordered" evidence="5">
    <location>
        <begin position="1"/>
        <end position="33"/>
    </location>
</feature>
<comment type="caution">
    <text evidence="8">The sequence shown here is derived from an EMBL/GenBank/DDBJ whole genome shotgun (WGS) entry which is preliminary data.</text>
</comment>
<dbReference type="InterPro" id="IPR039425">
    <property type="entry name" value="RNA_pol_sigma-70-like"/>
</dbReference>
<dbReference type="Gene3D" id="1.10.1740.10">
    <property type="match status" value="1"/>
</dbReference>
<dbReference type="SUPFAM" id="SSF88659">
    <property type="entry name" value="Sigma3 and sigma4 domains of RNA polymerase sigma factors"/>
    <property type="match status" value="1"/>
</dbReference>
<dbReference type="InterPro" id="IPR013324">
    <property type="entry name" value="RNA_pol_sigma_r3/r4-like"/>
</dbReference>
<accession>A0ABP8LTD1</accession>
<protein>
    <recommendedName>
        <fullName evidence="10">RNA polymerase sigma-70 factor</fullName>
    </recommendedName>
</protein>
<evidence type="ECO:0008006" key="10">
    <source>
        <dbReference type="Google" id="ProtNLM"/>
    </source>
</evidence>
<keyword evidence="4" id="KW-0804">Transcription</keyword>
<feature type="compositionally biased region" description="Basic and acidic residues" evidence="5">
    <location>
        <begin position="10"/>
        <end position="19"/>
    </location>
</feature>
<feature type="domain" description="RNA polymerase sigma-70 region 2" evidence="6">
    <location>
        <begin position="61"/>
        <end position="126"/>
    </location>
</feature>
<evidence type="ECO:0000256" key="2">
    <source>
        <dbReference type="ARBA" id="ARBA00023015"/>
    </source>
</evidence>
<evidence type="ECO:0000256" key="3">
    <source>
        <dbReference type="ARBA" id="ARBA00023082"/>
    </source>
</evidence>
<evidence type="ECO:0000259" key="7">
    <source>
        <dbReference type="Pfam" id="PF08281"/>
    </source>
</evidence>
<sequence length="231" mass="27342">MKKPTYINHVTEKKPDGHSPEGPFPGRPPHTADSEKLTELESELIIRKALESDTAKGIELLFRWYYGPLCSHAVRYVSSREIAEDIVSDAFYQFHSEEIFRKVKTSYRAYLFTSVRYRAFDYVRAEMSRSTSLQQAEYMAIGEDQQPDSLTQFEDLYHDVLRAIHDLPVKRREVYIKHRFEGKKYQEIAREMSLSLRTVETHMYQAIHQVRKFLTDRWLVILLILTETYPR</sequence>
<evidence type="ECO:0000313" key="8">
    <source>
        <dbReference type="EMBL" id="GAA4434887.1"/>
    </source>
</evidence>
<organism evidence="8 9">
    <name type="scientific">Ravibacter arvi</name>
    <dbReference type="NCBI Taxonomy" id="2051041"/>
    <lineage>
        <taxon>Bacteria</taxon>
        <taxon>Pseudomonadati</taxon>
        <taxon>Bacteroidota</taxon>
        <taxon>Cytophagia</taxon>
        <taxon>Cytophagales</taxon>
        <taxon>Spirosomataceae</taxon>
        <taxon>Ravibacter</taxon>
    </lineage>
</organism>
<dbReference type="PANTHER" id="PTHR43133">
    <property type="entry name" value="RNA POLYMERASE ECF-TYPE SIGMA FACTO"/>
    <property type="match status" value="1"/>
</dbReference>
<evidence type="ECO:0000313" key="9">
    <source>
        <dbReference type="Proteomes" id="UP001501508"/>
    </source>
</evidence>
<dbReference type="EMBL" id="BAABEY010000011">
    <property type="protein sequence ID" value="GAA4434887.1"/>
    <property type="molecule type" value="Genomic_DNA"/>
</dbReference>
<keyword evidence="2" id="KW-0805">Transcription regulation</keyword>
<evidence type="ECO:0000259" key="6">
    <source>
        <dbReference type="Pfam" id="PF04542"/>
    </source>
</evidence>
<feature type="domain" description="RNA polymerase sigma factor 70 region 4 type 2" evidence="7">
    <location>
        <begin position="159"/>
        <end position="206"/>
    </location>
</feature>
<comment type="similarity">
    <text evidence="1">Belongs to the sigma-70 factor family. ECF subfamily.</text>
</comment>
<dbReference type="Pfam" id="PF04542">
    <property type="entry name" value="Sigma70_r2"/>
    <property type="match status" value="1"/>
</dbReference>
<dbReference type="InterPro" id="IPR013249">
    <property type="entry name" value="RNA_pol_sigma70_r4_t2"/>
</dbReference>
<evidence type="ECO:0000256" key="1">
    <source>
        <dbReference type="ARBA" id="ARBA00010641"/>
    </source>
</evidence>
<evidence type="ECO:0000256" key="5">
    <source>
        <dbReference type="SAM" id="MobiDB-lite"/>
    </source>
</evidence>
<dbReference type="PANTHER" id="PTHR43133:SF46">
    <property type="entry name" value="RNA POLYMERASE SIGMA-70 FACTOR ECF SUBFAMILY"/>
    <property type="match status" value="1"/>
</dbReference>
<dbReference type="Pfam" id="PF08281">
    <property type="entry name" value="Sigma70_r4_2"/>
    <property type="match status" value="1"/>
</dbReference>